<feature type="domain" description="Peptidase M56" evidence="2">
    <location>
        <begin position="13"/>
        <end position="255"/>
    </location>
</feature>
<feature type="transmembrane region" description="Helical" evidence="1">
    <location>
        <begin position="290"/>
        <end position="308"/>
    </location>
</feature>
<gene>
    <name evidence="3" type="ORF">FD01_GL000045</name>
</gene>
<keyword evidence="1" id="KW-1133">Transmembrane helix</keyword>
<dbReference type="InterPro" id="IPR008756">
    <property type="entry name" value="Peptidase_M56"/>
</dbReference>
<feature type="transmembrane region" description="Helical" evidence="1">
    <location>
        <begin position="38"/>
        <end position="58"/>
    </location>
</feature>
<evidence type="ECO:0000313" key="4">
    <source>
        <dbReference type="Proteomes" id="UP000051790"/>
    </source>
</evidence>
<sequence>MQLSVSSMVISLVSATVCICLVQIILHYRPVYRTFRVGLIYALVIIAALRLALPFEFIHTRTIASKIVLPAMYEFGNIAPLNNCNVDVFDFIFLIWILGALTRLSILLVSLHKSREVIHSLSIAGRKTYTSALQSSVEVLVTCADCAPFVYGLRRPKIFLPDIKFSDDELQNILRHECQHIRNRDILQKHMMQVLTCVYWWFPPIYALRNELNVIIELRADGQVVKEYSDQQYFMYLTSLVSVAKLIKKRSNSTVPLAQPVTAFIDAEQGVLKQRIVFLLEEHSIRKTNFGVLLMVIAVPYFVTSVIVEPDYVRKGSDAARTTTLDRNKDSYLLHHKNRYYLFIDGRNIGQVDDIDSGEMKSLPIKEK</sequence>
<name>A0A0R1R9S8_9LACO</name>
<dbReference type="OrthoDB" id="9770467at2"/>
<dbReference type="PATRIC" id="fig|1423769.4.peg.57"/>
<dbReference type="Pfam" id="PF05569">
    <property type="entry name" value="Peptidase_M56"/>
    <property type="match status" value="1"/>
</dbReference>
<comment type="caution">
    <text evidence="3">The sequence shown here is derived from an EMBL/GenBank/DDBJ whole genome shotgun (WGS) entry which is preliminary data.</text>
</comment>
<reference evidence="3 4" key="1">
    <citation type="journal article" date="2015" name="Genome Announc.">
        <title>Expanding the biotechnology potential of lactobacilli through comparative genomics of 213 strains and associated genera.</title>
        <authorList>
            <person name="Sun Z."/>
            <person name="Harris H.M."/>
            <person name="McCann A."/>
            <person name="Guo C."/>
            <person name="Argimon S."/>
            <person name="Zhang W."/>
            <person name="Yang X."/>
            <person name="Jeffery I.B."/>
            <person name="Cooney J.C."/>
            <person name="Kagawa T.F."/>
            <person name="Liu W."/>
            <person name="Song Y."/>
            <person name="Salvetti E."/>
            <person name="Wrobel A."/>
            <person name="Rasinkangas P."/>
            <person name="Parkhill J."/>
            <person name="Rea M.C."/>
            <person name="O'Sullivan O."/>
            <person name="Ritari J."/>
            <person name="Douillard F.P."/>
            <person name="Paul Ross R."/>
            <person name="Yang R."/>
            <person name="Briner A.E."/>
            <person name="Felis G.E."/>
            <person name="de Vos W.M."/>
            <person name="Barrangou R."/>
            <person name="Klaenhammer T.R."/>
            <person name="Caufield P.W."/>
            <person name="Cui Y."/>
            <person name="Zhang H."/>
            <person name="O'Toole P.W."/>
        </authorList>
    </citation>
    <scope>NUCLEOTIDE SEQUENCE [LARGE SCALE GENOMIC DNA]</scope>
    <source>
        <strain evidence="3 4">DSM 13343</strain>
    </source>
</reference>
<keyword evidence="1" id="KW-0812">Transmembrane</keyword>
<accession>A0A0R1R9S8</accession>
<proteinExistence type="predicted"/>
<dbReference type="AlphaFoldDB" id="A0A0R1R9S8"/>
<feature type="transmembrane region" description="Helical" evidence="1">
    <location>
        <begin position="6"/>
        <end position="26"/>
    </location>
</feature>
<keyword evidence="4" id="KW-1185">Reference proteome</keyword>
<evidence type="ECO:0000313" key="3">
    <source>
        <dbReference type="EMBL" id="KRL53904.1"/>
    </source>
</evidence>
<dbReference type="InterPro" id="IPR052173">
    <property type="entry name" value="Beta-lactam_resp_regulator"/>
</dbReference>
<dbReference type="EMBL" id="AZEU01000007">
    <property type="protein sequence ID" value="KRL53904.1"/>
    <property type="molecule type" value="Genomic_DNA"/>
</dbReference>
<dbReference type="PANTHER" id="PTHR34978:SF3">
    <property type="entry name" value="SLR0241 PROTEIN"/>
    <property type="match status" value="1"/>
</dbReference>
<dbReference type="RefSeq" id="WP_054718073.1">
    <property type="nucleotide sequence ID" value="NZ_AZEU01000007.1"/>
</dbReference>
<evidence type="ECO:0000256" key="1">
    <source>
        <dbReference type="SAM" id="Phobius"/>
    </source>
</evidence>
<evidence type="ECO:0000259" key="2">
    <source>
        <dbReference type="Pfam" id="PF05569"/>
    </source>
</evidence>
<dbReference type="CDD" id="cd07341">
    <property type="entry name" value="M56_BlaR1_MecR1_like"/>
    <property type="match status" value="1"/>
</dbReference>
<protein>
    <recommendedName>
        <fullName evidence="2">Peptidase M56 domain-containing protein</fullName>
    </recommendedName>
</protein>
<keyword evidence="1" id="KW-0472">Membrane</keyword>
<dbReference type="Proteomes" id="UP000051790">
    <property type="component" value="Unassembled WGS sequence"/>
</dbReference>
<dbReference type="PANTHER" id="PTHR34978">
    <property type="entry name" value="POSSIBLE SENSOR-TRANSDUCER PROTEIN BLAR"/>
    <property type="match status" value="1"/>
</dbReference>
<feature type="transmembrane region" description="Helical" evidence="1">
    <location>
        <begin position="91"/>
        <end position="111"/>
    </location>
</feature>
<organism evidence="3 4">
    <name type="scientific">Lacticaseibacillus manihotivorans DSM 13343 = JCM 12514</name>
    <dbReference type="NCBI Taxonomy" id="1423769"/>
    <lineage>
        <taxon>Bacteria</taxon>
        <taxon>Bacillati</taxon>
        <taxon>Bacillota</taxon>
        <taxon>Bacilli</taxon>
        <taxon>Lactobacillales</taxon>
        <taxon>Lactobacillaceae</taxon>
        <taxon>Lacticaseibacillus</taxon>
    </lineage>
</organism>